<dbReference type="RefSeq" id="WP_021223198.1">
    <property type="nucleotide sequence ID" value="NZ_JANF02000081.1"/>
</dbReference>
<evidence type="ECO:0000256" key="1">
    <source>
        <dbReference type="SAM" id="Coils"/>
    </source>
</evidence>
<comment type="caution">
    <text evidence="2">The sequence shown here is derived from an EMBL/GenBank/DDBJ whole genome shotgun (WGS) entry which is preliminary data.</text>
</comment>
<keyword evidence="1" id="KW-0175">Coiled coil</keyword>
<name>A0A8E0WQ10_9SPHN</name>
<organism evidence="2 3">
    <name type="scientific">Sphingobium indicum F2</name>
    <dbReference type="NCBI Taxonomy" id="1450518"/>
    <lineage>
        <taxon>Bacteria</taxon>
        <taxon>Pseudomonadati</taxon>
        <taxon>Pseudomonadota</taxon>
        <taxon>Alphaproteobacteria</taxon>
        <taxon>Sphingomonadales</taxon>
        <taxon>Sphingomonadaceae</taxon>
        <taxon>Sphingobium</taxon>
    </lineage>
</organism>
<feature type="coiled-coil region" evidence="1">
    <location>
        <begin position="69"/>
        <end position="96"/>
    </location>
</feature>
<evidence type="ECO:0000313" key="3">
    <source>
        <dbReference type="Proteomes" id="UP000028135"/>
    </source>
</evidence>
<dbReference type="AlphaFoldDB" id="A0A8E0WQ10"/>
<proteinExistence type="predicted"/>
<gene>
    <name evidence="2" type="ORF">AL00_16670</name>
</gene>
<sequence length="191" mass="21132">MLKKVALFFVLLVIIVVIIGSRNNSGTEEASRPLAAGEMTTPINTDVAGLEPLTGEALAEEQRLHEQFARETAEEAARVRERKAAAEEALANSRAKDWRAVNPLPVSVARNRVTAKNQAIVCPQLLDLERAVNLHNARRSDQALALGCRYVREGEQGVRLQQVGSLQEILFDTANGSRSYWGYVSHFVWEP</sequence>
<accession>A0A8E0WQ10</accession>
<protein>
    <submittedName>
        <fullName evidence="2">Uncharacterized protein</fullName>
    </submittedName>
</protein>
<dbReference type="Proteomes" id="UP000028135">
    <property type="component" value="Unassembled WGS sequence"/>
</dbReference>
<evidence type="ECO:0000313" key="2">
    <source>
        <dbReference type="EMBL" id="KER35221.1"/>
    </source>
</evidence>
<reference evidence="2 3" key="1">
    <citation type="submission" date="2014-05" db="EMBL/GenBank/DDBJ databases">
        <title>Genome Announcement of Sphingobium lucknowense F2.</title>
        <authorList>
            <person name="Lal R."/>
            <person name="Negi V."/>
            <person name="Lata P."/>
            <person name="Sangwan N."/>
            <person name="Gupta S.K."/>
            <person name="Rao D.L.N."/>
            <person name="Das S."/>
        </authorList>
    </citation>
    <scope>NUCLEOTIDE SEQUENCE [LARGE SCALE GENOMIC DNA]</scope>
    <source>
        <strain evidence="2 3">F2</strain>
    </source>
</reference>
<dbReference type="EMBL" id="JANF02000081">
    <property type="protein sequence ID" value="KER35221.1"/>
    <property type="molecule type" value="Genomic_DNA"/>
</dbReference>